<proteinExistence type="predicted"/>
<evidence type="ECO:0000313" key="2">
    <source>
        <dbReference type="Proteomes" id="UP000595140"/>
    </source>
</evidence>
<keyword evidence="2" id="KW-1185">Reference proteome</keyword>
<dbReference type="Proteomes" id="UP000595140">
    <property type="component" value="Unassembled WGS sequence"/>
</dbReference>
<protein>
    <submittedName>
        <fullName evidence="1">Uncharacterized protein</fullName>
    </submittedName>
</protein>
<accession>A0A484NDI0</accession>
<sequence>MTAREDRRRGPRRGPPLPSVARRRKWELVGGPPLLEWLAGRSGSSLLPGQGSPEWTIASGMARRWIDARMAVVRRLVPPEVKHARGLADLGGCSPTLVEGTAAGPVTCSLLAGKIPAVRGSPAVQTLARCRWNGSSEEVGARRRAAAAVCGSPEEGACCHCLWLAVGGSSLPALFRFEDKRKGAALIFFYFDFSLQPLSLPCFCSRPLFHFFTFSLTFSLHYGLGAQKFFVTGSHGWRQ</sequence>
<gene>
    <name evidence="1" type="ORF">CCAM_LOCUS41068</name>
</gene>
<dbReference type="EMBL" id="OOIL02006652">
    <property type="protein sequence ID" value="VFQ99292.1"/>
    <property type="molecule type" value="Genomic_DNA"/>
</dbReference>
<organism evidence="1 2">
    <name type="scientific">Cuscuta campestris</name>
    <dbReference type="NCBI Taxonomy" id="132261"/>
    <lineage>
        <taxon>Eukaryota</taxon>
        <taxon>Viridiplantae</taxon>
        <taxon>Streptophyta</taxon>
        <taxon>Embryophyta</taxon>
        <taxon>Tracheophyta</taxon>
        <taxon>Spermatophyta</taxon>
        <taxon>Magnoliopsida</taxon>
        <taxon>eudicotyledons</taxon>
        <taxon>Gunneridae</taxon>
        <taxon>Pentapetalae</taxon>
        <taxon>asterids</taxon>
        <taxon>lamiids</taxon>
        <taxon>Solanales</taxon>
        <taxon>Convolvulaceae</taxon>
        <taxon>Cuscuteae</taxon>
        <taxon>Cuscuta</taxon>
        <taxon>Cuscuta subgen. Grammica</taxon>
        <taxon>Cuscuta sect. Cleistogrammica</taxon>
    </lineage>
</organism>
<reference evidence="1 2" key="1">
    <citation type="submission" date="2018-04" db="EMBL/GenBank/DDBJ databases">
        <authorList>
            <person name="Vogel A."/>
        </authorList>
    </citation>
    <scope>NUCLEOTIDE SEQUENCE [LARGE SCALE GENOMIC DNA]</scope>
</reference>
<dbReference type="AlphaFoldDB" id="A0A484NDI0"/>
<name>A0A484NDI0_9ASTE</name>
<evidence type="ECO:0000313" key="1">
    <source>
        <dbReference type="EMBL" id="VFQ99292.1"/>
    </source>
</evidence>